<evidence type="ECO:0000256" key="5">
    <source>
        <dbReference type="ARBA" id="ARBA00022833"/>
    </source>
</evidence>
<keyword evidence="7" id="KW-0238">DNA-binding</keyword>
<dbReference type="Pfam" id="PF03110">
    <property type="entry name" value="SBP"/>
    <property type="match status" value="1"/>
</dbReference>
<evidence type="ECO:0000256" key="1">
    <source>
        <dbReference type="ARBA" id="ARBA00004123"/>
    </source>
</evidence>
<dbReference type="Pfam" id="PF07983">
    <property type="entry name" value="X8"/>
    <property type="match status" value="1"/>
</dbReference>
<evidence type="ECO:0000256" key="4">
    <source>
        <dbReference type="ARBA" id="ARBA00022771"/>
    </source>
</evidence>
<feature type="domain" description="MATH" evidence="13">
    <location>
        <begin position="1294"/>
        <end position="1420"/>
    </location>
</feature>
<dbReference type="PANTHER" id="PTHR46162:SF2">
    <property type="entry name" value="ANKYRIN REPEAT-CONTAINING PROTEIN-RELATED"/>
    <property type="match status" value="1"/>
</dbReference>
<evidence type="ECO:0000256" key="7">
    <source>
        <dbReference type="ARBA" id="ARBA00023125"/>
    </source>
</evidence>
<dbReference type="SUPFAM" id="SSF49599">
    <property type="entry name" value="TRAF domain-like"/>
    <property type="match status" value="2"/>
</dbReference>
<evidence type="ECO:0000256" key="12">
    <source>
        <dbReference type="SAM" id="MobiDB-lite"/>
    </source>
</evidence>
<keyword evidence="9" id="KW-0539">Nucleus</keyword>
<keyword evidence="6" id="KW-0805">Transcription regulation</keyword>
<evidence type="ECO:0000256" key="8">
    <source>
        <dbReference type="ARBA" id="ARBA00023163"/>
    </source>
</evidence>
<dbReference type="CDD" id="cd00121">
    <property type="entry name" value="MATH"/>
    <property type="match status" value="2"/>
</dbReference>
<dbReference type="EMBL" id="JACGWJ010000006">
    <property type="protein sequence ID" value="KAL0414875.1"/>
    <property type="molecule type" value="Genomic_DNA"/>
</dbReference>
<sequence length="1429" mass="159849">METKFGGKLHHFYGPVVSDLKDVDKKSMEWDLNDWRWDGDLFMAAPLNTVPSDCRSRQLFPVGSSIISVNNGASLNMMPSDCRSRQFFQVGSNIRVNNVASNVSRLWSDEVMLGSEKEKRDLEKRRRVFVVENEQVNEESGSLNLKLGGQVYPITEGELDELEGKSGKKTKVTGAPSSHAVCQVEDCKADLTNAKDYHRRHKVCAMHAKATRALVGNIMQRFCQQCSRFHGLQEFDEGKRSCRRCLAGHNKRRRKTHPDNLINAATQNDEQGSNYLLVSLLRILSNIHSNDSDQTKDQDLLSHLLRNLAPTGLTDEGNPARPLPVSEDLQNVGISLATAVEDLITPADPGVTIPATDLTQKRMLTDKALGEVTYSESTSQYALQFPANASDSIKENTLDTTIRRTKLNNFDLNNVYDGSQDCMDNLPNASASEYLGNMSPADPLWLYKDSQQSSQRQNSGNSGSTSSHSPSTSSGEAQSRTDRIVFKLFGKDPNDFPLVLRKQALEQRRAYRNGRAVEVAFKADEKSKKQKWKKNKRKVKRVARKKVFLHVNTLTKVLNGKTPFEVWHGFKSCVFNLKIFGCVCFTHAPNVKQGKLAPKAEYGVFVDHNSAIKGEVVLDTPLPMKNHQSCRISSIKPIAATVSEGVQFVVKGSICLVLLQGLADSSIKHDDIQSLSFSCVIPNIVGRGFIEVEDHGLRSSLFPFIVAEKDVCSEICTLESILEDADEDTNKLQVRNQALDFMHEMGWLLHRSRLKYRLGDSSGNVDLFPFKRFRWLIEFAVDRDWCAVVKKLISILFDGTVDLGQENSNLVALLDIGLLHQAVRRNCRSMVEFLLNWEPSVTLEKTGSWQKQPDGGQYLFRPDAMGPGGLTPLHVAASLDSRENVLDALTEDPRSVGIKAWKSKQDSSGLTAHDHACMRGNYSYVHLVEKKLNKKSGNGDVVVNIPGRVIDSSKLGRTSKFGGLESEKRGEECRQCEQKLGYGRRWRSSVRIYRSTMVSMVAIAAVCVCTALLFKSSPEVLYSFRPFRRGAVFSAEAKLVPLSQLPGEDHKPNHHVKSNMNEKEGLGNGSRTWCIVKPSTSEEKLDDIIQYCCTQANVDCKVIQAGGSCYRPPNKISDASVVMNIYYHLNGRHDFNCDFKGSGLIVTRDPWLSRSISETPPNHYILKIQSFSQLTKHKIDRYTSTDFEAGGYKWKLVLHPNGNKNKGISDHISVYLLIAESNSLALDTAENGRRFHQMKNEWGFDKFIPHSEFNDSANGYLVNDTCVFGAEVYVCQEKLIGKGECLSMIKDAITYKNTWRVEFSSLTDDCVDSKPFNASDQKWKIQLYPRGKGSGAGSYISLYLTLAEPENLPPASRIYAEFTLRILDQLNRNHYFGTANYWFSASQSTCGWPRFVSHGYFNLPTAGLLVKNTCVVEAEVIVHGMANGL</sequence>
<dbReference type="SMART" id="SM00061">
    <property type="entry name" value="MATH"/>
    <property type="match status" value="2"/>
</dbReference>
<evidence type="ECO:0000256" key="10">
    <source>
        <dbReference type="ARBA" id="ARBA00056472"/>
    </source>
</evidence>
<dbReference type="GO" id="GO:0003677">
    <property type="term" value="F:DNA binding"/>
    <property type="evidence" value="ECO:0007669"/>
    <property type="project" value="UniProtKB-KW"/>
</dbReference>
<evidence type="ECO:0000256" key="9">
    <source>
        <dbReference type="ARBA" id="ARBA00023242"/>
    </source>
</evidence>
<dbReference type="PROSITE" id="PS50144">
    <property type="entry name" value="MATH"/>
    <property type="match status" value="2"/>
</dbReference>
<reference evidence="15" key="2">
    <citation type="journal article" date="2024" name="Plant">
        <title>Genomic evolution and insights into agronomic trait innovations of Sesamum species.</title>
        <authorList>
            <person name="Miao H."/>
            <person name="Wang L."/>
            <person name="Qu L."/>
            <person name="Liu H."/>
            <person name="Sun Y."/>
            <person name="Le M."/>
            <person name="Wang Q."/>
            <person name="Wei S."/>
            <person name="Zheng Y."/>
            <person name="Lin W."/>
            <person name="Duan Y."/>
            <person name="Cao H."/>
            <person name="Xiong S."/>
            <person name="Wang X."/>
            <person name="Wei L."/>
            <person name="Li C."/>
            <person name="Ma Q."/>
            <person name="Ju M."/>
            <person name="Zhao R."/>
            <person name="Li G."/>
            <person name="Mu C."/>
            <person name="Tian Q."/>
            <person name="Mei H."/>
            <person name="Zhang T."/>
            <person name="Gao T."/>
            <person name="Zhang H."/>
        </authorList>
    </citation>
    <scope>NUCLEOTIDE SEQUENCE</scope>
    <source>
        <strain evidence="15">G02</strain>
    </source>
</reference>
<feature type="domain" description="SBP-type" evidence="14">
    <location>
        <begin position="179"/>
        <end position="256"/>
    </location>
</feature>
<evidence type="ECO:0000256" key="3">
    <source>
        <dbReference type="ARBA" id="ARBA00022729"/>
    </source>
</evidence>
<gene>
    <name evidence="15" type="ORF">Sradi_1689200</name>
</gene>
<dbReference type="GO" id="GO:0008270">
    <property type="term" value="F:zinc ion binding"/>
    <property type="evidence" value="ECO:0007669"/>
    <property type="project" value="UniProtKB-KW"/>
</dbReference>
<evidence type="ECO:0000256" key="2">
    <source>
        <dbReference type="ARBA" id="ARBA00022723"/>
    </source>
</evidence>
<keyword evidence="4 11" id="KW-0863">Zinc-finger</keyword>
<dbReference type="FunFam" id="4.10.1100.10:FF:000001">
    <property type="entry name" value="Squamosa promoter-binding-like protein 14"/>
    <property type="match status" value="1"/>
</dbReference>
<comment type="caution">
    <text evidence="15">The sequence shown here is derived from an EMBL/GenBank/DDBJ whole genome shotgun (WGS) entry which is preliminary data.</text>
</comment>
<evidence type="ECO:0000313" key="15">
    <source>
        <dbReference type="EMBL" id="KAL0414875.1"/>
    </source>
</evidence>
<dbReference type="Pfam" id="PF22486">
    <property type="entry name" value="MATH_2"/>
    <property type="match status" value="3"/>
</dbReference>
<comment type="subcellular location">
    <subcellularLocation>
        <location evidence="1">Nucleus</location>
    </subcellularLocation>
</comment>
<keyword evidence="8" id="KW-0804">Transcription</keyword>
<dbReference type="SUPFAM" id="SSF48403">
    <property type="entry name" value="Ankyrin repeat"/>
    <property type="match status" value="1"/>
</dbReference>
<evidence type="ECO:0000256" key="11">
    <source>
        <dbReference type="PROSITE-ProRule" id="PRU00470"/>
    </source>
</evidence>
<keyword evidence="3" id="KW-0732">Signal</keyword>
<evidence type="ECO:0000259" key="14">
    <source>
        <dbReference type="PROSITE" id="PS51141"/>
    </source>
</evidence>
<name>A0AAW2UD89_SESRA</name>
<proteinExistence type="predicted"/>
<accession>A0AAW2UD89</accession>
<dbReference type="Gene3D" id="4.10.1100.10">
    <property type="entry name" value="Transcription factor, SBP-box domain"/>
    <property type="match status" value="1"/>
</dbReference>
<dbReference type="InterPro" id="IPR004333">
    <property type="entry name" value="SBP_dom"/>
</dbReference>
<keyword evidence="5" id="KW-0862">Zinc</keyword>
<organism evidence="15">
    <name type="scientific">Sesamum radiatum</name>
    <name type="common">Black benniseed</name>
    <dbReference type="NCBI Taxonomy" id="300843"/>
    <lineage>
        <taxon>Eukaryota</taxon>
        <taxon>Viridiplantae</taxon>
        <taxon>Streptophyta</taxon>
        <taxon>Embryophyta</taxon>
        <taxon>Tracheophyta</taxon>
        <taxon>Spermatophyta</taxon>
        <taxon>Magnoliopsida</taxon>
        <taxon>eudicotyledons</taxon>
        <taxon>Gunneridae</taxon>
        <taxon>Pentapetalae</taxon>
        <taxon>asterids</taxon>
        <taxon>lamiids</taxon>
        <taxon>Lamiales</taxon>
        <taxon>Pedaliaceae</taxon>
        <taxon>Sesamum</taxon>
    </lineage>
</organism>
<dbReference type="PROSITE" id="PS51141">
    <property type="entry name" value="ZF_SBP"/>
    <property type="match status" value="1"/>
</dbReference>
<evidence type="ECO:0000259" key="13">
    <source>
        <dbReference type="PROSITE" id="PS50144"/>
    </source>
</evidence>
<dbReference type="PANTHER" id="PTHR46162">
    <property type="entry name" value="TRAF-LIKE FAMILY PROTEIN"/>
    <property type="match status" value="1"/>
</dbReference>
<keyword evidence="2" id="KW-0479">Metal-binding</keyword>
<feature type="domain" description="MATH" evidence="13">
    <location>
        <begin position="1161"/>
        <end position="1272"/>
    </location>
</feature>
<dbReference type="SMART" id="SM00768">
    <property type="entry name" value="X8"/>
    <property type="match status" value="1"/>
</dbReference>
<dbReference type="Pfam" id="PF26102">
    <property type="entry name" value="Ig_SPL7"/>
    <property type="match status" value="1"/>
</dbReference>
<dbReference type="InterPro" id="IPR036893">
    <property type="entry name" value="SBP_sf"/>
</dbReference>
<reference evidence="15" key="1">
    <citation type="submission" date="2020-06" db="EMBL/GenBank/DDBJ databases">
        <authorList>
            <person name="Li T."/>
            <person name="Hu X."/>
            <person name="Zhang T."/>
            <person name="Song X."/>
            <person name="Zhang H."/>
            <person name="Dai N."/>
            <person name="Sheng W."/>
            <person name="Hou X."/>
            <person name="Wei L."/>
        </authorList>
    </citation>
    <scope>NUCLEOTIDE SEQUENCE</scope>
    <source>
        <strain evidence="15">G02</strain>
        <tissue evidence="15">Leaf</tissue>
    </source>
</reference>
<feature type="compositionally biased region" description="Low complexity" evidence="12">
    <location>
        <begin position="450"/>
        <end position="474"/>
    </location>
</feature>
<dbReference type="InterPro" id="IPR012946">
    <property type="entry name" value="X8"/>
</dbReference>
<dbReference type="InterPro" id="IPR008974">
    <property type="entry name" value="TRAF-like"/>
</dbReference>
<feature type="region of interest" description="Disordered" evidence="12">
    <location>
        <begin position="450"/>
        <end position="479"/>
    </location>
</feature>
<dbReference type="InterPro" id="IPR002083">
    <property type="entry name" value="MATH/TRAF_dom"/>
</dbReference>
<dbReference type="Gene3D" id="1.25.40.20">
    <property type="entry name" value="Ankyrin repeat-containing domain"/>
    <property type="match status" value="1"/>
</dbReference>
<dbReference type="GO" id="GO:0005634">
    <property type="term" value="C:nucleus"/>
    <property type="evidence" value="ECO:0007669"/>
    <property type="project" value="UniProtKB-SubCell"/>
</dbReference>
<comment type="function">
    <text evidence="10">Probable transcriptional factor. Binds to the promoter of the SQUAMOSA gene.</text>
</comment>
<dbReference type="Gene3D" id="2.60.210.10">
    <property type="entry name" value="Apoptosis, Tumor Necrosis Factor Receptor Associated Protein 2, Chain A"/>
    <property type="match status" value="3"/>
</dbReference>
<protein>
    <submittedName>
        <fullName evidence="15">Squamosa promoter-binding-like protein 1</fullName>
    </submittedName>
</protein>
<dbReference type="InterPro" id="IPR036770">
    <property type="entry name" value="Ankyrin_rpt-contain_sf"/>
</dbReference>
<evidence type="ECO:0000256" key="6">
    <source>
        <dbReference type="ARBA" id="ARBA00023015"/>
    </source>
</evidence>
<dbReference type="Gene3D" id="1.20.58.1040">
    <property type="match status" value="1"/>
</dbReference>
<dbReference type="SUPFAM" id="SSF103612">
    <property type="entry name" value="SBT domain"/>
    <property type="match status" value="1"/>
</dbReference>